<evidence type="ECO:0000313" key="3">
    <source>
        <dbReference type="WBParaSite" id="SMUV_0000169301-mRNA-1"/>
    </source>
</evidence>
<feature type="region of interest" description="Disordered" evidence="1">
    <location>
        <begin position="27"/>
        <end position="48"/>
    </location>
</feature>
<evidence type="ECO:0000313" key="2">
    <source>
        <dbReference type="Proteomes" id="UP000046393"/>
    </source>
</evidence>
<protein>
    <submittedName>
        <fullName evidence="3">Uncharacterized protein</fullName>
    </submittedName>
</protein>
<sequence>MLYIKYIKWGARQTTANYDEVQPNSLSTLSELPNRDRSQSEASSIISHDKTASIERKLTEIVDPDRKLSAVKVVLDDTFDFITVSTLFSLFSYA</sequence>
<dbReference type="WBParaSite" id="SMUV_0000169301-mRNA-1">
    <property type="protein sequence ID" value="SMUV_0000169301-mRNA-1"/>
    <property type="gene ID" value="SMUV_0000169301"/>
</dbReference>
<proteinExistence type="predicted"/>
<name>A0A0N5AC17_9BILA</name>
<evidence type="ECO:0000256" key="1">
    <source>
        <dbReference type="SAM" id="MobiDB-lite"/>
    </source>
</evidence>
<organism evidence="2 3">
    <name type="scientific">Syphacia muris</name>
    <dbReference type="NCBI Taxonomy" id="451379"/>
    <lineage>
        <taxon>Eukaryota</taxon>
        <taxon>Metazoa</taxon>
        <taxon>Ecdysozoa</taxon>
        <taxon>Nematoda</taxon>
        <taxon>Chromadorea</taxon>
        <taxon>Rhabditida</taxon>
        <taxon>Spirurina</taxon>
        <taxon>Oxyuridomorpha</taxon>
        <taxon>Oxyuroidea</taxon>
        <taxon>Oxyuridae</taxon>
        <taxon>Syphacia</taxon>
    </lineage>
</organism>
<reference evidence="3" key="1">
    <citation type="submission" date="2017-02" db="UniProtKB">
        <authorList>
            <consortium name="WormBaseParasite"/>
        </authorList>
    </citation>
    <scope>IDENTIFICATION</scope>
</reference>
<keyword evidence="2" id="KW-1185">Reference proteome</keyword>
<dbReference type="Proteomes" id="UP000046393">
    <property type="component" value="Unplaced"/>
</dbReference>
<accession>A0A0N5AC17</accession>
<dbReference type="AlphaFoldDB" id="A0A0N5AC17"/>